<dbReference type="EMBL" id="KZ506621">
    <property type="protein sequence ID" value="PKU38906.1"/>
    <property type="molecule type" value="Genomic_DNA"/>
</dbReference>
<keyword evidence="2" id="KW-1185">Reference proteome</keyword>
<evidence type="ECO:0000313" key="2">
    <source>
        <dbReference type="Proteomes" id="UP000233556"/>
    </source>
</evidence>
<sequence>MPISPVVDISESRPEEQKMVLLMPVEKVLHCKLSGPGDAFSSASLQAEVSLLEVKVSASVAFRITGTQKLSRIIKRRPQGSHREVFQYLSHHLQHPSSLWLVAEELGINRCLQPGCWLECKCLNFGEVTSVKWFNAVCCQELMNSVLQQVVP</sequence>
<dbReference type="Proteomes" id="UP000233556">
    <property type="component" value="Unassembled WGS sequence"/>
</dbReference>
<accession>A0A2I0TYL7</accession>
<evidence type="ECO:0000313" key="1">
    <source>
        <dbReference type="EMBL" id="PKU38906.1"/>
    </source>
</evidence>
<reference evidence="2" key="1">
    <citation type="submission" date="2017-11" db="EMBL/GenBank/DDBJ databases">
        <authorList>
            <person name="Lima N.C."/>
            <person name="Parody-Merino A.M."/>
            <person name="Battley P.F."/>
            <person name="Fidler A.E."/>
            <person name="Prosdocimi F."/>
        </authorList>
    </citation>
    <scope>NUCLEOTIDE SEQUENCE [LARGE SCALE GENOMIC DNA]</scope>
</reference>
<protein>
    <submittedName>
        <fullName evidence="1">Uncharacterized protein</fullName>
    </submittedName>
</protein>
<organism evidence="1 2">
    <name type="scientific">Limosa lapponica baueri</name>
    <dbReference type="NCBI Taxonomy" id="1758121"/>
    <lineage>
        <taxon>Eukaryota</taxon>
        <taxon>Metazoa</taxon>
        <taxon>Chordata</taxon>
        <taxon>Craniata</taxon>
        <taxon>Vertebrata</taxon>
        <taxon>Euteleostomi</taxon>
        <taxon>Archelosauria</taxon>
        <taxon>Archosauria</taxon>
        <taxon>Dinosauria</taxon>
        <taxon>Saurischia</taxon>
        <taxon>Theropoda</taxon>
        <taxon>Coelurosauria</taxon>
        <taxon>Aves</taxon>
        <taxon>Neognathae</taxon>
        <taxon>Neoaves</taxon>
        <taxon>Charadriiformes</taxon>
        <taxon>Scolopacidae</taxon>
        <taxon>Limosa</taxon>
    </lineage>
</organism>
<name>A0A2I0TYL7_LIMLA</name>
<dbReference type="AlphaFoldDB" id="A0A2I0TYL7"/>
<proteinExistence type="predicted"/>
<gene>
    <name evidence="1" type="ORF">llap_10791</name>
</gene>
<reference evidence="2" key="2">
    <citation type="submission" date="2017-12" db="EMBL/GenBank/DDBJ databases">
        <title>Genome sequence of the Bar-tailed Godwit (Limosa lapponica baueri).</title>
        <authorList>
            <person name="Lima N.C.B."/>
            <person name="Parody-Merino A.M."/>
            <person name="Battley P.F."/>
            <person name="Fidler A.E."/>
            <person name="Prosdocimi F."/>
        </authorList>
    </citation>
    <scope>NUCLEOTIDE SEQUENCE [LARGE SCALE GENOMIC DNA]</scope>
</reference>